<dbReference type="EMBL" id="JACHFQ010000006">
    <property type="protein sequence ID" value="MBB5226574.1"/>
    <property type="molecule type" value="Genomic_DNA"/>
</dbReference>
<name>A0A7W8GA88_9SPIR</name>
<gene>
    <name evidence="1" type="ORF">HNP76_001955</name>
</gene>
<dbReference type="RefSeq" id="WP_184659976.1">
    <property type="nucleotide sequence ID" value="NZ_CP031518.1"/>
</dbReference>
<keyword evidence="2" id="KW-1185">Reference proteome</keyword>
<proteinExistence type="predicted"/>
<protein>
    <submittedName>
        <fullName evidence="1">Uncharacterized protein</fullName>
    </submittedName>
</protein>
<evidence type="ECO:0000313" key="2">
    <source>
        <dbReference type="Proteomes" id="UP000518887"/>
    </source>
</evidence>
<evidence type="ECO:0000313" key="1">
    <source>
        <dbReference type="EMBL" id="MBB5226574.1"/>
    </source>
</evidence>
<dbReference type="Proteomes" id="UP000518887">
    <property type="component" value="Unassembled WGS sequence"/>
</dbReference>
<comment type="caution">
    <text evidence="1">The sequence shown here is derived from an EMBL/GenBank/DDBJ whole genome shotgun (WGS) entry which is preliminary data.</text>
</comment>
<reference evidence="1 2" key="1">
    <citation type="submission" date="2020-08" db="EMBL/GenBank/DDBJ databases">
        <title>Genomic Encyclopedia of Type Strains, Phase IV (KMG-IV): sequencing the most valuable type-strain genomes for metagenomic binning, comparative biology and taxonomic classification.</title>
        <authorList>
            <person name="Goeker M."/>
        </authorList>
    </citation>
    <scope>NUCLEOTIDE SEQUENCE [LARGE SCALE GENOMIC DNA]</scope>
    <source>
        <strain evidence="1 2">DSM 103462</strain>
    </source>
</reference>
<accession>A0A7W8GA88</accession>
<dbReference type="AlphaFoldDB" id="A0A7W8GA88"/>
<sequence>MNQDLFFNELSIENKTYSFSVVQNLKECYLKLKENNFSVCRVSHELKQEIMDYLINIPGIPKRTITSFLYSFLASPFEKDSISEEDFGKFINHDLYFENKKAIGLLWAYTYETAVLSLFTDEKWNIDSLIAFDKTSDSNVQVHNVCTIQNITSQKQWIDSLKELELIKTTVLPENKLFHPREDHGKDILLNFWNKLKKNDYIISGINSLPFNPKCRTFIKEINNDGKIEIVLHWTDQGLGLVIQTTGRNYRETKAIAELLEQEYDC</sequence>
<organism evidence="1 2">
    <name type="scientific">Treponema ruminis</name>
    <dbReference type="NCBI Taxonomy" id="744515"/>
    <lineage>
        <taxon>Bacteria</taxon>
        <taxon>Pseudomonadati</taxon>
        <taxon>Spirochaetota</taxon>
        <taxon>Spirochaetia</taxon>
        <taxon>Spirochaetales</taxon>
        <taxon>Treponemataceae</taxon>
        <taxon>Treponema</taxon>
    </lineage>
</organism>